<dbReference type="Gene3D" id="3.50.50.60">
    <property type="entry name" value="FAD/NAD(P)-binding domain"/>
    <property type="match status" value="1"/>
</dbReference>
<reference evidence="4 5" key="1">
    <citation type="journal article" date="2004" name="Proc. Natl. Acad. Sci. U.S.A.">
        <title>Structural flexibility in the Burkholderia mallei genome.</title>
        <authorList>
            <person name="Nierman W.C."/>
            <person name="DeShazer D."/>
            <person name="Kim H.S."/>
            <person name="Tettelin H."/>
            <person name="Nelson K.E."/>
            <person name="Feldblyum T."/>
            <person name="Ulrich R.L."/>
            <person name="Ronning C.M."/>
            <person name="Brinkac L.M."/>
            <person name="Daugherty S.C."/>
            <person name="Davidsen T.D."/>
            <person name="Deboy R.T."/>
            <person name="Dimitrov G."/>
            <person name="Dodson R.J."/>
            <person name="Durkin A.S."/>
            <person name="Gwinn M.L."/>
            <person name="Haft D.H."/>
            <person name="Khouri H."/>
            <person name="Kolonay J.F."/>
            <person name="Madupu R."/>
            <person name="Mohammoud Y."/>
            <person name="Nelson W.C."/>
            <person name="Radune D."/>
            <person name="Romero C.M."/>
            <person name="Sarria S."/>
            <person name="Selengut J."/>
            <person name="Shamblin C."/>
            <person name="Sullivan S.A."/>
            <person name="White O."/>
            <person name="Yu Y."/>
            <person name="Zafar N."/>
            <person name="Zhou L."/>
            <person name="Fraser C.M."/>
        </authorList>
    </citation>
    <scope>NUCLEOTIDE SEQUENCE [LARGE SCALE GENOMIC DNA]</scope>
    <source>
        <strain evidence="4 5">ATCC 23344</strain>
    </source>
</reference>
<dbReference type="PANTHER" id="PTHR13789">
    <property type="entry name" value="MONOOXYGENASE"/>
    <property type="match status" value="1"/>
</dbReference>
<dbReference type="SUPFAM" id="SSF51905">
    <property type="entry name" value="FAD/NAD(P)-binding domain"/>
    <property type="match status" value="1"/>
</dbReference>
<dbReference type="eggNOG" id="COG0654">
    <property type="taxonomic scope" value="Bacteria"/>
</dbReference>
<sequence length="440" mass="47589">MIISDQSTYIYIIEYSPKYARDSFNCHEKIVVVGAGIAGLTLALTLHSRGLAVRVFEAAPRIEPLGVGLNIQPYAVRVLHELGLLETLARQSITTKEMVFFTRYGQRIYSLPLGKYGGHNFPQLSIHRGILQLALLKAATERLGPDFLVNGHSFVSCTQNSRSVNAVFSGAPGGADLVSVECDALIGADGVHSKVYRSLYPDGPRTKGNGVLMWRGVTIAPPFLTGASMVRMGVPSHGKLVVYPIRSDVNAQGDQLINWVAELDEAVYREGANAAPGNGKDFIRFFASRTFDWLDVPALLERAASPIIAMPMADRDPLPRWQTGRVTLIGDAAHPMVPVGSNGAGQAMLDAHSLGTRLAETADIEAALATYEHERRAYTSNIVLGDRLDLPDRLIQEVDCRSHGKPFSDIGEIIASDEASRLALPDYHGRPLAPTQAGGA</sequence>
<keyword evidence="1" id="KW-0560">Oxidoreductase</keyword>
<evidence type="ECO:0000313" key="4">
    <source>
        <dbReference type="EMBL" id="AAU45896.1"/>
    </source>
</evidence>
<dbReference type="InterPro" id="IPR002938">
    <property type="entry name" value="FAD-bd"/>
</dbReference>
<dbReference type="NCBIfam" id="NF005720">
    <property type="entry name" value="PRK07538.1"/>
    <property type="match status" value="1"/>
</dbReference>
<evidence type="ECO:0000313" key="5">
    <source>
        <dbReference type="Proteomes" id="UP000006693"/>
    </source>
</evidence>
<gene>
    <name evidence="4" type="ordered locus">BMAA0391</name>
</gene>
<proteinExistence type="predicted"/>
<keyword evidence="2 4" id="KW-0503">Monooxygenase</keyword>
<protein>
    <submittedName>
        <fullName evidence="4">Monooxygenase family protein</fullName>
    </submittedName>
</protein>
<dbReference type="HOGENOM" id="CLU_009665_19_5_4"/>
<organism evidence="4 5">
    <name type="scientific">Burkholderia mallei (strain ATCC 23344)</name>
    <dbReference type="NCBI Taxonomy" id="243160"/>
    <lineage>
        <taxon>Bacteria</taxon>
        <taxon>Pseudomonadati</taxon>
        <taxon>Pseudomonadota</taxon>
        <taxon>Betaproteobacteria</taxon>
        <taxon>Burkholderiales</taxon>
        <taxon>Burkholderiaceae</taxon>
        <taxon>Burkholderia</taxon>
        <taxon>pseudomallei group</taxon>
    </lineage>
</organism>
<feature type="domain" description="FAD-binding" evidence="3">
    <location>
        <begin position="29"/>
        <end position="382"/>
    </location>
</feature>
<keyword evidence="5" id="KW-1185">Reference proteome</keyword>
<dbReference type="InterPro" id="IPR050493">
    <property type="entry name" value="FAD-dep_Monooxygenase_BioMet"/>
</dbReference>
<dbReference type="GO" id="GO:0004497">
    <property type="term" value="F:monooxygenase activity"/>
    <property type="evidence" value="ECO:0007669"/>
    <property type="project" value="UniProtKB-KW"/>
</dbReference>
<evidence type="ECO:0000256" key="1">
    <source>
        <dbReference type="ARBA" id="ARBA00023002"/>
    </source>
</evidence>
<dbReference type="PRINTS" id="PR00420">
    <property type="entry name" value="RNGMNOXGNASE"/>
</dbReference>
<dbReference type="RefSeq" id="WP_004190736.1">
    <property type="nucleotide sequence ID" value="NC_006349.2"/>
</dbReference>
<dbReference type="EMBL" id="CP000011">
    <property type="protein sequence ID" value="AAU45896.1"/>
    <property type="molecule type" value="Genomic_DNA"/>
</dbReference>
<dbReference type="Proteomes" id="UP000006693">
    <property type="component" value="Chromosome 2"/>
</dbReference>
<dbReference type="InterPro" id="IPR036188">
    <property type="entry name" value="FAD/NAD-bd_sf"/>
</dbReference>
<dbReference type="AlphaFoldDB" id="A0A0H2WAI3"/>
<dbReference type="SUPFAM" id="SSF54373">
    <property type="entry name" value="FAD-linked reductases, C-terminal domain"/>
    <property type="match status" value="1"/>
</dbReference>
<accession>A0A0H2WAI3</accession>
<dbReference type="Pfam" id="PF01494">
    <property type="entry name" value="FAD_binding_3"/>
    <property type="match status" value="1"/>
</dbReference>
<dbReference type="PANTHER" id="PTHR13789:SF268">
    <property type="entry name" value="5-METHYLPHENAZINE-1-CARBOXYLATE 1-MONOOXYGENASE"/>
    <property type="match status" value="1"/>
</dbReference>
<dbReference type="Gene3D" id="3.30.9.30">
    <property type="match status" value="1"/>
</dbReference>
<evidence type="ECO:0000256" key="2">
    <source>
        <dbReference type="ARBA" id="ARBA00023033"/>
    </source>
</evidence>
<name>A0A0H2WAI3_BURMA</name>
<dbReference type="GeneID" id="92976916"/>
<dbReference type="GO" id="GO:0071949">
    <property type="term" value="F:FAD binding"/>
    <property type="evidence" value="ECO:0007669"/>
    <property type="project" value="InterPro"/>
</dbReference>
<dbReference type="KEGG" id="bma:BMAA0391"/>
<dbReference type="PATRIC" id="fig|243160.12.peg.3889"/>
<evidence type="ECO:0000259" key="3">
    <source>
        <dbReference type="Pfam" id="PF01494"/>
    </source>
</evidence>